<keyword evidence="4" id="KW-1185">Reference proteome</keyword>
<proteinExistence type="predicted"/>
<feature type="transmembrane region" description="Helical" evidence="2">
    <location>
        <begin position="129"/>
        <end position="148"/>
    </location>
</feature>
<evidence type="ECO:0000313" key="4">
    <source>
        <dbReference type="Proteomes" id="UP000095751"/>
    </source>
</evidence>
<keyword evidence="2" id="KW-0812">Transmembrane</keyword>
<feature type="region of interest" description="Disordered" evidence="1">
    <location>
        <begin position="167"/>
        <end position="215"/>
    </location>
</feature>
<feature type="transmembrane region" description="Helical" evidence="2">
    <location>
        <begin position="63"/>
        <end position="83"/>
    </location>
</feature>
<dbReference type="AlphaFoldDB" id="A0A1E7FKR4"/>
<accession>A0A1E7FKR4</accession>
<dbReference type="InParanoid" id="A0A1E7FKR4"/>
<dbReference type="EMBL" id="KV784356">
    <property type="protein sequence ID" value="OEU18762.1"/>
    <property type="molecule type" value="Genomic_DNA"/>
</dbReference>
<dbReference type="KEGG" id="fcy:FRACYDRAFT_268438"/>
<keyword evidence="2" id="KW-0472">Membrane</keyword>
<keyword evidence="2" id="KW-1133">Transmembrane helix</keyword>
<evidence type="ECO:0000313" key="3">
    <source>
        <dbReference type="EMBL" id="OEU18762.1"/>
    </source>
</evidence>
<sequence length="215" mass="24726">MEKYGNLTPQQEYNPRDEDGRMKLMSSVSKGSRALIFFILMWRDVYLFDVADQFIKGSFRKGLVRCILTSVFIGNLAGVVISVTSPAGHSTKNRLKAILNLDKVVETGLLLWNFGRVTLFPSKYVPREIFIAGIMHSIIFIIQCQAFTRVTWDERVAPLQQQQQQNQNYQQQTSDEYQQQQQQQRQTLGDVESSNVDYGRNRPGINSATEDPYYN</sequence>
<reference evidence="3 4" key="1">
    <citation type="submission" date="2016-09" db="EMBL/GenBank/DDBJ databases">
        <title>Extensive genetic diversity and differential bi-allelic expression allows diatom success in the polar Southern Ocean.</title>
        <authorList>
            <consortium name="DOE Joint Genome Institute"/>
            <person name="Mock T."/>
            <person name="Otillar R.P."/>
            <person name="Strauss J."/>
            <person name="Dupont C."/>
            <person name="Frickenhaus S."/>
            <person name="Maumus F."/>
            <person name="Mcmullan M."/>
            <person name="Sanges R."/>
            <person name="Schmutz J."/>
            <person name="Toseland A."/>
            <person name="Valas R."/>
            <person name="Veluchamy A."/>
            <person name="Ward B.J."/>
            <person name="Allen A."/>
            <person name="Barry K."/>
            <person name="Falciatore A."/>
            <person name="Ferrante M."/>
            <person name="Fortunato A.E."/>
            <person name="Gloeckner G."/>
            <person name="Gruber A."/>
            <person name="Hipkin R."/>
            <person name="Janech M."/>
            <person name="Kroth P."/>
            <person name="Leese F."/>
            <person name="Lindquist E."/>
            <person name="Lyon B.R."/>
            <person name="Martin J."/>
            <person name="Mayer C."/>
            <person name="Parker M."/>
            <person name="Quesneville H."/>
            <person name="Raymond J."/>
            <person name="Uhlig C."/>
            <person name="Valentin K.U."/>
            <person name="Worden A.Z."/>
            <person name="Armbrust E.V."/>
            <person name="Bowler C."/>
            <person name="Green B."/>
            <person name="Moulton V."/>
            <person name="Van Oosterhout C."/>
            <person name="Grigoriev I."/>
        </authorList>
    </citation>
    <scope>NUCLEOTIDE SEQUENCE [LARGE SCALE GENOMIC DNA]</scope>
    <source>
        <strain evidence="3 4">CCMP1102</strain>
    </source>
</reference>
<name>A0A1E7FKR4_9STRA</name>
<dbReference type="Proteomes" id="UP000095751">
    <property type="component" value="Unassembled WGS sequence"/>
</dbReference>
<evidence type="ECO:0000256" key="1">
    <source>
        <dbReference type="SAM" id="MobiDB-lite"/>
    </source>
</evidence>
<organism evidence="3 4">
    <name type="scientific">Fragilariopsis cylindrus CCMP1102</name>
    <dbReference type="NCBI Taxonomy" id="635003"/>
    <lineage>
        <taxon>Eukaryota</taxon>
        <taxon>Sar</taxon>
        <taxon>Stramenopiles</taxon>
        <taxon>Ochrophyta</taxon>
        <taxon>Bacillariophyta</taxon>
        <taxon>Bacillariophyceae</taxon>
        <taxon>Bacillariophycidae</taxon>
        <taxon>Bacillariales</taxon>
        <taxon>Bacillariaceae</taxon>
        <taxon>Fragilariopsis</taxon>
    </lineage>
</organism>
<dbReference type="OrthoDB" id="202465at2759"/>
<evidence type="ECO:0000256" key="2">
    <source>
        <dbReference type="SAM" id="Phobius"/>
    </source>
</evidence>
<gene>
    <name evidence="3" type="ORF">FRACYDRAFT_268438</name>
</gene>
<protein>
    <submittedName>
        <fullName evidence="3">Uncharacterized protein</fullName>
    </submittedName>
</protein>
<feature type="compositionally biased region" description="Low complexity" evidence="1">
    <location>
        <begin position="167"/>
        <end position="186"/>
    </location>
</feature>